<dbReference type="SUPFAM" id="SSF56112">
    <property type="entry name" value="Protein kinase-like (PK-like)"/>
    <property type="match status" value="1"/>
</dbReference>
<reference evidence="2" key="1">
    <citation type="submission" date="2020-08" db="EMBL/GenBank/DDBJ databases">
        <title>Whole genome shotgun sequence of Actinocatenispora sera NBRC 101916.</title>
        <authorList>
            <person name="Komaki H."/>
            <person name="Tamura T."/>
        </authorList>
    </citation>
    <scope>NUCLEOTIDE SEQUENCE</scope>
    <source>
        <strain evidence="2">NBRC 101916</strain>
    </source>
</reference>
<organism evidence="2 3">
    <name type="scientific">Actinocatenispora sera</name>
    <dbReference type="NCBI Taxonomy" id="390989"/>
    <lineage>
        <taxon>Bacteria</taxon>
        <taxon>Bacillati</taxon>
        <taxon>Actinomycetota</taxon>
        <taxon>Actinomycetes</taxon>
        <taxon>Micromonosporales</taxon>
        <taxon>Micromonosporaceae</taxon>
        <taxon>Actinocatenispora</taxon>
    </lineage>
</organism>
<dbReference type="InterPro" id="IPR011009">
    <property type="entry name" value="Kinase-like_dom_sf"/>
</dbReference>
<dbReference type="Pfam" id="PF01636">
    <property type="entry name" value="APH"/>
    <property type="match status" value="1"/>
</dbReference>
<evidence type="ECO:0000259" key="1">
    <source>
        <dbReference type="Pfam" id="PF01636"/>
    </source>
</evidence>
<dbReference type="Gene3D" id="3.90.1200.10">
    <property type="match status" value="1"/>
</dbReference>
<dbReference type="EMBL" id="AP023354">
    <property type="protein sequence ID" value="BCJ30478.1"/>
    <property type="molecule type" value="Genomic_DNA"/>
</dbReference>
<accession>A0A810L8R1</accession>
<protein>
    <recommendedName>
        <fullName evidence="1">Aminoglycoside phosphotransferase domain-containing protein</fullName>
    </recommendedName>
</protein>
<evidence type="ECO:0000313" key="3">
    <source>
        <dbReference type="Proteomes" id="UP000680750"/>
    </source>
</evidence>
<sequence length="280" mass="29765">MDRADLARHWDLTVRELAPLGGGMNSQTWTATTDQGRYVVKAVPAAQATPLANGLALARHVDRAGIATGAPLRTRSGELTARHDGSAVAVLRFVPGRPLTAADQDVIGTTLGRVHLMLRDAVAEWQPFPWLAEDAGHLSVQPWIRPAVSGALRAYRELGPLTTGALHADPAPEAFRLDRGHCGLIDWASAHRGPLLYDLASAVMYVGGMAAAGTLIAAYLETGALERREVVAALPVLWRLRWAVQADYFARRVSTGDLTGVDSMADNAAGLADACRALTG</sequence>
<dbReference type="AlphaFoldDB" id="A0A810L8R1"/>
<proteinExistence type="predicted"/>
<evidence type="ECO:0000313" key="2">
    <source>
        <dbReference type="EMBL" id="BCJ30478.1"/>
    </source>
</evidence>
<dbReference type="Proteomes" id="UP000680750">
    <property type="component" value="Chromosome"/>
</dbReference>
<dbReference type="Gene3D" id="3.30.200.20">
    <property type="entry name" value="Phosphorylase Kinase, domain 1"/>
    <property type="match status" value="1"/>
</dbReference>
<name>A0A810L8R1_9ACTN</name>
<dbReference type="RefSeq" id="WP_157034787.1">
    <property type="nucleotide sequence ID" value="NZ_AP023354.1"/>
</dbReference>
<keyword evidence="3" id="KW-1185">Reference proteome</keyword>
<dbReference type="KEGG" id="aser:Asera_45860"/>
<feature type="domain" description="Aminoglycoside phosphotransferase" evidence="1">
    <location>
        <begin position="17"/>
        <end position="224"/>
    </location>
</feature>
<dbReference type="OrthoDB" id="3677467at2"/>
<gene>
    <name evidence="2" type="ORF">Asera_45860</name>
</gene>
<dbReference type="InterPro" id="IPR002575">
    <property type="entry name" value="Aminoglycoside_PTrfase"/>
</dbReference>